<accession>A0A8D6UNQ1</accession>
<dbReference type="EMBL" id="HG992338">
    <property type="protein sequence ID" value="CAE6719996.1"/>
    <property type="molecule type" value="Genomic_DNA"/>
</dbReference>
<evidence type="ECO:0000313" key="3">
    <source>
        <dbReference type="Proteomes" id="UP000835287"/>
    </source>
</evidence>
<organism evidence="2">
    <name type="scientific">Xanthomonas arboricola pv. corylina</name>
    <dbReference type="NCBI Taxonomy" id="487821"/>
    <lineage>
        <taxon>Bacteria</taxon>
        <taxon>Pseudomonadati</taxon>
        <taxon>Pseudomonadota</taxon>
        <taxon>Gammaproteobacteria</taxon>
        <taxon>Lysobacterales</taxon>
        <taxon>Lysobacteraceae</taxon>
        <taxon>Xanthomonas</taxon>
    </lineage>
</organism>
<evidence type="ECO:0000313" key="2">
    <source>
        <dbReference type="EMBL" id="CAE6720469.1"/>
    </source>
</evidence>
<gene>
    <name evidence="2" type="ORF">CFBP1159_09110</name>
    <name evidence="1" type="ORF">XAC301_08970</name>
</gene>
<dbReference type="Proteomes" id="UP000835243">
    <property type="component" value="Chromosome"/>
</dbReference>
<name>A0A8D6UNQ1_9XANT</name>
<sequence length="30" mass="3535">MKIVKTMLSLVFSKILKMFGPRKVAYIYTQ</sequence>
<keyword evidence="3" id="KW-1185">Reference proteome</keyword>
<reference evidence="2 3" key="1">
    <citation type="submission" date="2021-02" db="EMBL/GenBank/DDBJ databases">
        <authorList>
            <person name="Pothier F. J."/>
        </authorList>
    </citation>
    <scope>NUCLEOTIDE SEQUENCE</scope>
    <source>
        <strain evidence="1 3">301</strain>
        <strain evidence="2">CFBP 1159</strain>
    </source>
</reference>
<dbReference type="EMBL" id="HG992341">
    <property type="protein sequence ID" value="CAE6720469.1"/>
    <property type="molecule type" value="Genomic_DNA"/>
</dbReference>
<dbReference type="AlphaFoldDB" id="A0A8D6UNQ1"/>
<dbReference type="EMBL" id="HG992338">
    <property type="protein sequence ID" value="CAE6719976.1"/>
    <property type="molecule type" value="Genomic_DNA"/>
</dbReference>
<proteinExistence type="predicted"/>
<dbReference type="Proteomes" id="UP000835287">
    <property type="component" value="Chromosome"/>
</dbReference>
<dbReference type="EMBL" id="HG992341">
    <property type="protein sequence ID" value="CAE6720504.1"/>
    <property type="molecule type" value="Genomic_DNA"/>
</dbReference>
<protein>
    <submittedName>
        <fullName evidence="2">Uncharacterized protein</fullName>
    </submittedName>
</protein>
<evidence type="ECO:0000313" key="1">
    <source>
        <dbReference type="EMBL" id="CAE6719976.1"/>
    </source>
</evidence>